<feature type="chain" id="PRO_5021378432" evidence="17">
    <location>
        <begin position="20"/>
        <end position="174"/>
    </location>
</feature>
<comment type="similarity">
    <text evidence="3">Belongs to the RBT5 family.</text>
</comment>
<evidence type="ECO:0000256" key="9">
    <source>
        <dbReference type="ARBA" id="ARBA00022729"/>
    </source>
</evidence>
<keyword evidence="10 15" id="KW-0408">Iron</keyword>
<organism evidence="19 20">
    <name type="scientific">Aspergillus niger</name>
    <dbReference type="NCBI Taxonomy" id="5061"/>
    <lineage>
        <taxon>Eukaryota</taxon>
        <taxon>Fungi</taxon>
        <taxon>Dikarya</taxon>
        <taxon>Ascomycota</taxon>
        <taxon>Pezizomycotina</taxon>
        <taxon>Eurotiomycetes</taxon>
        <taxon>Eurotiomycetidae</taxon>
        <taxon>Eurotiales</taxon>
        <taxon>Aspergillaceae</taxon>
        <taxon>Aspergillus</taxon>
        <taxon>Aspergillus subgen. Circumdati</taxon>
    </lineage>
</organism>
<dbReference type="Pfam" id="PF05730">
    <property type="entry name" value="CFEM"/>
    <property type="match status" value="1"/>
</dbReference>
<evidence type="ECO:0000256" key="10">
    <source>
        <dbReference type="ARBA" id="ARBA00023004"/>
    </source>
</evidence>
<evidence type="ECO:0000259" key="18">
    <source>
        <dbReference type="PROSITE" id="PS52012"/>
    </source>
</evidence>
<evidence type="ECO:0000256" key="7">
    <source>
        <dbReference type="ARBA" id="ARBA00022622"/>
    </source>
</evidence>
<dbReference type="PANTHER" id="PTHR37928:SF1">
    <property type="entry name" value="CFEM DOMAIN PROTEIN (AFU_ORTHOLOGUE AFUA_6G14090)"/>
    <property type="match status" value="1"/>
</dbReference>
<dbReference type="VEuPathDB" id="FungiDB:An06g01000"/>
<feature type="disulfide bond" evidence="15">
    <location>
        <begin position="52"/>
        <end position="85"/>
    </location>
</feature>
<dbReference type="AlphaFoldDB" id="A0A505HU25"/>
<comment type="subcellular location">
    <subcellularLocation>
        <location evidence="1">Cell membrane</location>
        <topology evidence="1">Lipid-anchor</topology>
        <topology evidence="1">GPI-anchor</topology>
    </subcellularLocation>
    <subcellularLocation>
        <location evidence="2">Secreted</location>
    </subcellularLocation>
</comment>
<dbReference type="PANTHER" id="PTHR37928">
    <property type="entry name" value="CFEM DOMAIN PROTEIN (AFU_ORTHOLOGUE AFUA_6G14090)"/>
    <property type="match status" value="1"/>
</dbReference>
<evidence type="ECO:0000256" key="5">
    <source>
        <dbReference type="ARBA" id="ARBA00022525"/>
    </source>
</evidence>
<evidence type="ECO:0000256" key="15">
    <source>
        <dbReference type="PROSITE-ProRule" id="PRU01356"/>
    </source>
</evidence>
<evidence type="ECO:0000256" key="14">
    <source>
        <dbReference type="ARBA" id="ARBA00023288"/>
    </source>
</evidence>
<evidence type="ECO:0000256" key="12">
    <source>
        <dbReference type="ARBA" id="ARBA00023157"/>
    </source>
</evidence>
<feature type="domain" description="CFEM" evidence="18">
    <location>
        <begin position="1"/>
        <end position="113"/>
    </location>
</feature>
<accession>A0A505HU25</accession>
<comment type="caution">
    <text evidence="19">The sequence shown here is derived from an EMBL/GenBank/DDBJ whole genome shotgun (WGS) entry which is preliminary data.</text>
</comment>
<keyword evidence="13" id="KW-0325">Glycoprotein</keyword>
<evidence type="ECO:0000313" key="20">
    <source>
        <dbReference type="Proteomes" id="UP000197666"/>
    </source>
</evidence>
<keyword evidence="5" id="KW-0964">Secreted</keyword>
<dbReference type="PROSITE" id="PS52012">
    <property type="entry name" value="CFEM"/>
    <property type="match status" value="1"/>
</dbReference>
<evidence type="ECO:0000256" key="1">
    <source>
        <dbReference type="ARBA" id="ARBA00004609"/>
    </source>
</evidence>
<evidence type="ECO:0000256" key="3">
    <source>
        <dbReference type="ARBA" id="ARBA00010031"/>
    </source>
</evidence>
<protein>
    <submittedName>
        <fullName evidence="19">Putative integral membrane protein</fullName>
    </submittedName>
</protein>
<dbReference type="SMART" id="SM00747">
    <property type="entry name" value="CFEM"/>
    <property type="match status" value="1"/>
</dbReference>
<proteinExistence type="inferred from homology"/>
<dbReference type="GO" id="GO:0005886">
    <property type="term" value="C:plasma membrane"/>
    <property type="evidence" value="ECO:0007669"/>
    <property type="project" value="UniProtKB-SubCell"/>
</dbReference>
<sequence>MKTFSLSLALLAAASMVSADVSVSDCAQMCLSNMSGKASELGCSSGDLSCLCSKPDYSYGIRDCTAQACPNDDANAVVSSALASCPTSSGSSDSASATGASSTGSGASGAGSTTSASSASGSGASSASGTNSGNTSGATTGATTSGATTGAAPKLNVASSGIAGALGLAAMFLL</sequence>
<dbReference type="EMBL" id="NKJJ02000001">
    <property type="protein sequence ID" value="TPR02630.1"/>
    <property type="molecule type" value="Genomic_DNA"/>
</dbReference>
<dbReference type="InterPro" id="IPR008427">
    <property type="entry name" value="Extracellular_membr_CFEM_dom"/>
</dbReference>
<dbReference type="GO" id="GO:0098552">
    <property type="term" value="C:side of membrane"/>
    <property type="evidence" value="ECO:0007669"/>
    <property type="project" value="UniProtKB-KW"/>
</dbReference>
<name>A0A505HU25_ASPNG</name>
<keyword evidence="12 15" id="KW-1015">Disulfide bond</keyword>
<dbReference type="VEuPathDB" id="FungiDB:ATCC64974_97400"/>
<keyword evidence="9 17" id="KW-0732">Signal</keyword>
<evidence type="ECO:0000256" key="2">
    <source>
        <dbReference type="ARBA" id="ARBA00004613"/>
    </source>
</evidence>
<keyword evidence="7" id="KW-0336">GPI-anchor</keyword>
<comment type="caution">
    <text evidence="15">Lacks conserved residue(s) required for the propagation of feature annotation.</text>
</comment>
<evidence type="ECO:0000313" key="19">
    <source>
        <dbReference type="EMBL" id="TPR02630.1"/>
    </source>
</evidence>
<feature type="region of interest" description="Disordered" evidence="16">
    <location>
        <begin position="89"/>
        <end position="150"/>
    </location>
</feature>
<evidence type="ECO:0000256" key="4">
    <source>
        <dbReference type="ARBA" id="ARBA00022475"/>
    </source>
</evidence>
<keyword evidence="14" id="KW-0449">Lipoprotein</keyword>
<evidence type="ECO:0000256" key="17">
    <source>
        <dbReference type="SAM" id="SignalP"/>
    </source>
</evidence>
<evidence type="ECO:0000256" key="16">
    <source>
        <dbReference type="SAM" id="MobiDB-lite"/>
    </source>
</evidence>
<evidence type="ECO:0000256" key="13">
    <source>
        <dbReference type="ARBA" id="ARBA00023180"/>
    </source>
</evidence>
<gene>
    <name evidence="19" type="ORF">CAN33_0045265</name>
</gene>
<feature type="disulfide bond" evidence="15">
    <location>
        <begin position="43"/>
        <end position="50"/>
    </location>
</feature>
<dbReference type="GO" id="GO:0005576">
    <property type="term" value="C:extracellular region"/>
    <property type="evidence" value="ECO:0007669"/>
    <property type="project" value="UniProtKB-SubCell"/>
</dbReference>
<feature type="binding site" description="axial binding residue" evidence="15">
    <location>
        <position position="47"/>
    </location>
    <ligand>
        <name>heme</name>
        <dbReference type="ChEBI" id="CHEBI:30413"/>
    </ligand>
    <ligandPart>
        <name>Fe</name>
        <dbReference type="ChEBI" id="CHEBI:18248"/>
    </ligandPart>
</feature>
<feature type="signal peptide" evidence="17">
    <location>
        <begin position="1"/>
        <end position="19"/>
    </location>
</feature>
<keyword evidence="11" id="KW-0472">Membrane</keyword>
<keyword evidence="4" id="KW-1003">Cell membrane</keyword>
<evidence type="ECO:0000256" key="6">
    <source>
        <dbReference type="ARBA" id="ARBA00022617"/>
    </source>
</evidence>
<dbReference type="VEuPathDB" id="FungiDB:ASPNIDRAFT2_1148410"/>
<dbReference type="InterPro" id="IPR051735">
    <property type="entry name" value="CFEM_domain"/>
</dbReference>
<keyword evidence="8 15" id="KW-0479">Metal-binding</keyword>
<keyword evidence="6 15" id="KW-0349">Heme</keyword>
<dbReference type="Proteomes" id="UP000197666">
    <property type="component" value="Unassembled WGS sequence"/>
</dbReference>
<evidence type="ECO:0000256" key="8">
    <source>
        <dbReference type="ARBA" id="ARBA00022723"/>
    </source>
</evidence>
<dbReference type="GO" id="GO:0046872">
    <property type="term" value="F:metal ion binding"/>
    <property type="evidence" value="ECO:0007669"/>
    <property type="project" value="UniProtKB-UniRule"/>
</dbReference>
<evidence type="ECO:0000256" key="11">
    <source>
        <dbReference type="ARBA" id="ARBA00023136"/>
    </source>
</evidence>
<reference evidence="20" key="1">
    <citation type="submission" date="2018-10" db="EMBL/GenBank/DDBJ databases">
        <title>FDA dAtabase for Regulatory Grade micrObial Sequences (FDA-ARGOS): Supporting development and validation of Infectious Disease Dx tests.</title>
        <authorList>
            <person name="Kerrigan L."/>
            <person name="Tallon L."/>
            <person name="Sadzewicz L."/>
            <person name="Sengamalay N."/>
            <person name="Ott S."/>
            <person name="Godinez A."/>
            <person name="Nagaraj S."/>
            <person name="Vavikolanu K."/>
            <person name="Nadendla S."/>
            <person name="George J."/>
            <person name="Sichtig H."/>
        </authorList>
    </citation>
    <scope>NUCLEOTIDE SEQUENCE [LARGE SCALE GENOMIC DNA]</scope>
    <source>
        <strain evidence="20">FDAARGOS_311</strain>
    </source>
</reference>